<sequence length="477" mass="52854">MSASPPPPPPSFPAAFVVQDSAVPPRWSQHVAFSSKCSVSFNCATGDTVVRHLDHPDDPSWRVVFPIFSQVRRLLPCHHCRDGPHLCDGGFPCVACQYQHRPCAPREVLLSPAEAVNGDAEMQQAADDAALIRADYAGTSTPHAQCLVGLIHDDHVVEDPPQESSAAPQHRSARPPNTRSRVSNPQSPLPAKSPSAIISAAPRTPSPPANSELRRSTRLRGLKRKPEDTPVQPPSKKVAHEDRMGHLRRLTARLVDRNVIIGYSMQKDQPPPWVDLGGLELTMGEISVFLLNLAHRPEGAMRLVNNGWTPHSFCGYHNWARGYRGETRHRGDKSEGAIRSTFTKSIQRTMRLATGCDTWLQTHHHMVPTADLSTAAWEPLVDRPPAHSLRSMGADIIRWLPEPHSLNLTRAVRFAVEHPEIPDDALQFPIHVRSVVEKLPGGFRSRAAESDGPDDNLDQTILAHWKEYHELHRQSGV</sequence>
<gene>
    <name evidence="2" type="ORF">SLS56_000669</name>
</gene>
<dbReference type="EMBL" id="JAJVDC020000003">
    <property type="protein sequence ID" value="KAL1637531.1"/>
    <property type="molecule type" value="Genomic_DNA"/>
</dbReference>
<name>A0ABR3TDT2_9PEZI</name>
<reference evidence="2 3" key="1">
    <citation type="submission" date="2024-02" db="EMBL/GenBank/DDBJ databases">
        <title>De novo assembly and annotation of 12 fungi associated with fruit tree decline syndrome in Ontario, Canada.</title>
        <authorList>
            <person name="Sulman M."/>
            <person name="Ellouze W."/>
            <person name="Ilyukhin E."/>
        </authorList>
    </citation>
    <scope>NUCLEOTIDE SEQUENCE [LARGE SCALE GENOMIC DNA]</scope>
    <source>
        <strain evidence="2 3">M1-105</strain>
    </source>
</reference>
<evidence type="ECO:0000313" key="3">
    <source>
        <dbReference type="Proteomes" id="UP001521116"/>
    </source>
</evidence>
<evidence type="ECO:0000256" key="1">
    <source>
        <dbReference type="SAM" id="MobiDB-lite"/>
    </source>
</evidence>
<comment type="caution">
    <text evidence="2">The sequence shown here is derived from an EMBL/GenBank/DDBJ whole genome shotgun (WGS) entry which is preliminary data.</text>
</comment>
<proteinExistence type="predicted"/>
<keyword evidence="3" id="KW-1185">Reference proteome</keyword>
<feature type="region of interest" description="Disordered" evidence="1">
    <location>
        <begin position="157"/>
        <end position="240"/>
    </location>
</feature>
<evidence type="ECO:0000313" key="2">
    <source>
        <dbReference type="EMBL" id="KAL1637531.1"/>
    </source>
</evidence>
<feature type="compositionally biased region" description="Low complexity" evidence="1">
    <location>
        <begin position="189"/>
        <end position="203"/>
    </location>
</feature>
<protein>
    <submittedName>
        <fullName evidence="2">Uncharacterized protein</fullName>
    </submittedName>
</protein>
<accession>A0ABR3TDT2</accession>
<dbReference type="Proteomes" id="UP001521116">
    <property type="component" value="Unassembled WGS sequence"/>
</dbReference>
<feature type="compositionally biased region" description="Polar residues" evidence="1">
    <location>
        <begin position="175"/>
        <end position="186"/>
    </location>
</feature>
<organism evidence="2 3">
    <name type="scientific">Neofusicoccum ribis</name>
    <dbReference type="NCBI Taxonomy" id="45134"/>
    <lineage>
        <taxon>Eukaryota</taxon>
        <taxon>Fungi</taxon>
        <taxon>Dikarya</taxon>
        <taxon>Ascomycota</taxon>
        <taxon>Pezizomycotina</taxon>
        <taxon>Dothideomycetes</taxon>
        <taxon>Dothideomycetes incertae sedis</taxon>
        <taxon>Botryosphaeriales</taxon>
        <taxon>Botryosphaeriaceae</taxon>
        <taxon>Neofusicoccum</taxon>
    </lineage>
</organism>